<dbReference type="STRING" id="1081103.A0A0B2WZ40"/>
<dbReference type="GO" id="GO:0008270">
    <property type="term" value="F:zinc ion binding"/>
    <property type="evidence" value="ECO:0007669"/>
    <property type="project" value="UniProtKB-KW"/>
</dbReference>
<evidence type="ECO:0000256" key="5">
    <source>
        <dbReference type="ARBA" id="ARBA00022679"/>
    </source>
</evidence>
<gene>
    <name evidence="17" type="ORF">MAM_02971</name>
</gene>
<evidence type="ECO:0000256" key="13">
    <source>
        <dbReference type="SAM" id="MobiDB-lite"/>
    </source>
</evidence>
<dbReference type="PANTHER" id="PTHR11006">
    <property type="entry name" value="PROTEIN ARGININE N-METHYLTRANSFERASE"/>
    <property type="match status" value="1"/>
</dbReference>
<feature type="region of interest" description="Disordered" evidence="13">
    <location>
        <begin position="1"/>
        <end position="20"/>
    </location>
</feature>
<comment type="caution">
    <text evidence="17">The sequence shown here is derived from an EMBL/GenBank/DDBJ whole genome shotgun (WGS) entry which is preliminary data.</text>
</comment>
<dbReference type="GO" id="GO:0005634">
    <property type="term" value="C:nucleus"/>
    <property type="evidence" value="ECO:0007669"/>
    <property type="project" value="TreeGrafter"/>
</dbReference>
<proteinExistence type="predicted"/>
<comment type="catalytic activity">
    <reaction evidence="10">
        <text>L-arginyl-[protein] + 2 S-adenosyl-L-methionine = N(omega),N(omega)-dimethyl-L-arginyl-[protein] + 2 S-adenosyl-L-homocysteine + 2 H(+)</text>
        <dbReference type="Rhea" id="RHEA:48096"/>
        <dbReference type="Rhea" id="RHEA-COMP:10532"/>
        <dbReference type="Rhea" id="RHEA-COMP:11991"/>
        <dbReference type="ChEBI" id="CHEBI:15378"/>
        <dbReference type="ChEBI" id="CHEBI:29965"/>
        <dbReference type="ChEBI" id="CHEBI:57856"/>
        <dbReference type="ChEBI" id="CHEBI:59789"/>
        <dbReference type="ChEBI" id="CHEBI:61897"/>
        <dbReference type="EC" id="2.1.1.319"/>
    </reaction>
    <physiologicalReaction direction="left-to-right" evidence="10">
        <dbReference type="Rhea" id="RHEA:48097"/>
    </physiologicalReaction>
</comment>
<dbReference type="FunFam" id="2.70.160.11:FF:000016">
    <property type="entry name" value="Protein arginine methyltransferase RmtB"/>
    <property type="match status" value="1"/>
</dbReference>
<dbReference type="GO" id="GO:0042054">
    <property type="term" value="F:histone methyltransferase activity"/>
    <property type="evidence" value="ECO:0007669"/>
    <property type="project" value="TreeGrafter"/>
</dbReference>
<dbReference type="CDD" id="cd02440">
    <property type="entry name" value="AdoMet_MTases"/>
    <property type="match status" value="1"/>
</dbReference>
<dbReference type="PANTHER" id="PTHR11006:SF116">
    <property type="entry name" value="PROTEIN METHYLTRANSFERASE"/>
    <property type="match status" value="1"/>
</dbReference>
<dbReference type="OrthoDB" id="7848332at2759"/>
<dbReference type="AlphaFoldDB" id="A0A0B2WZ40"/>
<dbReference type="PROSITE" id="PS51678">
    <property type="entry name" value="SAM_MT_PRMT"/>
    <property type="match status" value="1"/>
</dbReference>
<dbReference type="InterPro" id="IPR036236">
    <property type="entry name" value="Znf_C2H2_sf"/>
</dbReference>
<comment type="catalytic activity">
    <reaction evidence="11">
        <text>L-arginyl-[protein] + S-adenosyl-L-methionine = N(omega)-methyl-L-arginyl-[protein] + S-adenosyl-L-homocysteine + H(+)</text>
        <dbReference type="Rhea" id="RHEA:48100"/>
        <dbReference type="Rhea" id="RHEA-COMP:10532"/>
        <dbReference type="Rhea" id="RHEA-COMP:11990"/>
        <dbReference type="ChEBI" id="CHEBI:15378"/>
        <dbReference type="ChEBI" id="CHEBI:29965"/>
        <dbReference type="ChEBI" id="CHEBI:57856"/>
        <dbReference type="ChEBI" id="CHEBI:59789"/>
        <dbReference type="ChEBI" id="CHEBI:65280"/>
    </reaction>
    <physiologicalReaction direction="left-to-right" evidence="11">
        <dbReference type="Rhea" id="RHEA:48101"/>
    </physiologicalReaction>
</comment>
<dbReference type="Gene3D" id="2.70.160.11">
    <property type="entry name" value="Hnrnp arginine n-methyltransferase1"/>
    <property type="match status" value="1"/>
</dbReference>
<name>A0A0B2WZ40_METAS</name>
<accession>A0A0B2WZ40</accession>
<dbReference type="Pfam" id="PF08241">
    <property type="entry name" value="Methyltransf_11"/>
    <property type="match status" value="1"/>
</dbReference>
<dbReference type="HOGENOM" id="CLU_017375_6_1_1"/>
<dbReference type="GO" id="GO:0032259">
    <property type="term" value="P:methylation"/>
    <property type="evidence" value="ECO:0007669"/>
    <property type="project" value="UniProtKB-KW"/>
</dbReference>
<evidence type="ECO:0000256" key="10">
    <source>
        <dbReference type="ARBA" id="ARBA00047384"/>
    </source>
</evidence>
<comment type="subcellular location">
    <subcellularLocation>
        <location evidence="1">Cytoplasm</location>
        <location evidence="1">Cytosol</location>
    </subcellularLocation>
</comment>
<reference evidence="17 18" key="1">
    <citation type="journal article" date="2014" name="Proc. Natl. Acad. Sci. U.S.A.">
        <title>Trajectory and genomic determinants of fungal-pathogen speciation and host adaptation.</title>
        <authorList>
            <person name="Hu X."/>
            <person name="Xiao G."/>
            <person name="Zheng P."/>
            <person name="Shang Y."/>
            <person name="Su Y."/>
            <person name="Zhang X."/>
            <person name="Liu X."/>
            <person name="Zhan S."/>
            <person name="St Leger R.J."/>
            <person name="Wang C."/>
        </authorList>
    </citation>
    <scope>NUCLEOTIDE SEQUENCE [LARGE SCALE GENOMIC DNA]</scope>
    <source>
        <strain evidence="17 18">ARSEF 1941</strain>
    </source>
</reference>
<evidence type="ECO:0000259" key="16">
    <source>
        <dbReference type="Pfam" id="PF22528"/>
    </source>
</evidence>
<dbReference type="Gene3D" id="3.40.50.150">
    <property type="entry name" value="Vaccinia Virus protein VP39"/>
    <property type="match status" value="1"/>
</dbReference>
<dbReference type="EMBL" id="AZHE01000005">
    <property type="protein sequence ID" value="KHN99273.1"/>
    <property type="molecule type" value="Genomic_DNA"/>
</dbReference>
<keyword evidence="5 12" id="KW-0808">Transferase</keyword>
<dbReference type="GO" id="GO:0035242">
    <property type="term" value="F:protein-arginine omega-N asymmetric methyltransferase activity"/>
    <property type="evidence" value="ECO:0007669"/>
    <property type="project" value="UniProtKB-EC"/>
</dbReference>
<keyword evidence="3" id="KW-0963">Cytoplasm</keyword>
<dbReference type="Pfam" id="PF22528">
    <property type="entry name" value="PRMT_C"/>
    <property type="match status" value="1"/>
</dbReference>
<evidence type="ECO:0000256" key="11">
    <source>
        <dbReference type="ARBA" id="ARBA00049303"/>
    </source>
</evidence>
<feature type="compositionally biased region" description="Polar residues" evidence="13">
    <location>
        <begin position="8"/>
        <end position="20"/>
    </location>
</feature>
<feature type="domain" description="Methyltransferase type 11" evidence="14">
    <location>
        <begin position="207"/>
        <end position="299"/>
    </location>
</feature>
<dbReference type="Proteomes" id="UP000030816">
    <property type="component" value="Unassembled WGS sequence"/>
</dbReference>
<evidence type="ECO:0000259" key="14">
    <source>
        <dbReference type="Pfam" id="PF08241"/>
    </source>
</evidence>
<dbReference type="InterPro" id="IPR055135">
    <property type="entry name" value="PRMT_dom"/>
</dbReference>
<evidence type="ECO:0000256" key="3">
    <source>
        <dbReference type="ARBA" id="ARBA00022490"/>
    </source>
</evidence>
<protein>
    <recommendedName>
        <fullName evidence="2">type I protein arginine methyltransferase</fullName>
        <ecNumber evidence="2">2.1.1.319</ecNumber>
    </recommendedName>
</protein>
<keyword evidence="7" id="KW-0479">Metal-binding</keyword>
<dbReference type="InterPro" id="IPR025799">
    <property type="entry name" value="Arg_MeTrfase"/>
</dbReference>
<evidence type="ECO:0000256" key="1">
    <source>
        <dbReference type="ARBA" id="ARBA00004514"/>
    </source>
</evidence>
<dbReference type="GO" id="GO:0005829">
    <property type="term" value="C:cytosol"/>
    <property type="evidence" value="ECO:0007669"/>
    <property type="project" value="UniProtKB-SubCell"/>
</dbReference>
<keyword evidence="8" id="KW-0863">Zinc-finger</keyword>
<dbReference type="RefSeq" id="XP_040680339.1">
    <property type="nucleotide sequence ID" value="XM_040821770.1"/>
</dbReference>
<sequence length="497" mass="55848">MDNLRDASPSSGSDTSEQSNWVDVEPDVENVQVVSLFDVQTFATLAEMLQHCREQYDFDLVQNIQRLHLDFLGALKLVNYIRSQVKSENSLPSEISLNDIDDERFLKPVLDNDAVIFSLDEVLLQQSSDTQAETSDPMDEQTKDLHRRNRDLASELNSVRESFANYRLAVEQTLDRRWGVGEMPDPSASLKGNDSSTYYFESYATHGILSMFCAKAGASKVIAVDRSDIIDKARENVFNNKLSDVVTCLRGSIEDVELPVKDVDIIVSEWMGYCLLYEAMLPSVLFARDKYLKPGGLLVPSSATLWISPVKDEAYVSDHVSYWRDVYGFDMKAMQEGIYDEVRVQAMPASSTCGRACPFKVLDLYSTHAEDLAFTANWETELNDGKDDADGFLIWFDIFFCPCRSEPIPEPDITPDRWARASPGHVAFTTGPNGPETHWKQGLLLIGPGKPSQSLSTSRRLSGIISFAAASDNVRALTLRLQWSTEHEKSDQSWELK</sequence>
<feature type="domain" description="Protein arginine N-methyltransferase 3-like C2H2 zinc finger" evidence="15">
    <location>
        <begin position="64"/>
        <end position="108"/>
    </location>
</feature>
<keyword evidence="9" id="KW-0862">Zinc</keyword>
<evidence type="ECO:0000256" key="8">
    <source>
        <dbReference type="ARBA" id="ARBA00022771"/>
    </source>
</evidence>
<dbReference type="EC" id="2.1.1.319" evidence="2"/>
<feature type="domain" description="Protein arginine N-methyltransferase" evidence="16">
    <location>
        <begin position="302"/>
        <end position="486"/>
    </location>
</feature>
<evidence type="ECO:0000313" key="17">
    <source>
        <dbReference type="EMBL" id="KHN99273.1"/>
    </source>
</evidence>
<evidence type="ECO:0000256" key="6">
    <source>
        <dbReference type="ARBA" id="ARBA00022691"/>
    </source>
</evidence>
<dbReference type="InterPro" id="IPR013216">
    <property type="entry name" value="Methyltransf_11"/>
</dbReference>
<dbReference type="InterPro" id="IPR029063">
    <property type="entry name" value="SAM-dependent_MTases_sf"/>
</dbReference>
<evidence type="ECO:0000256" key="4">
    <source>
        <dbReference type="ARBA" id="ARBA00022603"/>
    </source>
</evidence>
<evidence type="ECO:0000256" key="2">
    <source>
        <dbReference type="ARBA" id="ARBA00011925"/>
    </source>
</evidence>
<keyword evidence="4 12" id="KW-0489">Methyltransferase</keyword>
<evidence type="ECO:0000259" key="15">
    <source>
        <dbReference type="Pfam" id="PF21137"/>
    </source>
</evidence>
<dbReference type="GeneID" id="63737426"/>
<evidence type="ECO:0000256" key="12">
    <source>
        <dbReference type="PROSITE-ProRule" id="PRU01015"/>
    </source>
</evidence>
<evidence type="ECO:0000256" key="9">
    <source>
        <dbReference type="ARBA" id="ARBA00022833"/>
    </source>
</evidence>
<evidence type="ECO:0000256" key="7">
    <source>
        <dbReference type="ARBA" id="ARBA00022723"/>
    </source>
</evidence>
<dbReference type="Pfam" id="PF21137">
    <property type="entry name" value="ANM3_C2H2_Zf"/>
    <property type="match status" value="1"/>
</dbReference>
<dbReference type="SUPFAM" id="SSF53335">
    <property type="entry name" value="S-adenosyl-L-methionine-dependent methyltransferases"/>
    <property type="match status" value="1"/>
</dbReference>
<dbReference type="InterPro" id="IPR049482">
    <property type="entry name" value="ANM3-like_C2H2_Zf"/>
</dbReference>
<keyword evidence="6 12" id="KW-0949">S-adenosyl-L-methionine</keyword>
<organism evidence="17 18">
    <name type="scientific">Metarhizium album (strain ARSEF 1941)</name>
    <dbReference type="NCBI Taxonomy" id="1081103"/>
    <lineage>
        <taxon>Eukaryota</taxon>
        <taxon>Fungi</taxon>
        <taxon>Dikarya</taxon>
        <taxon>Ascomycota</taxon>
        <taxon>Pezizomycotina</taxon>
        <taxon>Sordariomycetes</taxon>
        <taxon>Hypocreomycetidae</taxon>
        <taxon>Hypocreales</taxon>
        <taxon>Clavicipitaceae</taxon>
        <taxon>Metarhizium</taxon>
    </lineage>
</organism>
<evidence type="ECO:0000313" key="18">
    <source>
        <dbReference type="Proteomes" id="UP000030816"/>
    </source>
</evidence>
<keyword evidence="18" id="KW-1185">Reference proteome</keyword>
<dbReference type="SUPFAM" id="SSF57667">
    <property type="entry name" value="beta-beta-alpha zinc fingers"/>
    <property type="match status" value="1"/>
</dbReference>